<accession>A0ABR7ZQI2</accession>
<keyword evidence="1" id="KW-0175">Coiled coil</keyword>
<feature type="coiled-coil region" evidence="1">
    <location>
        <begin position="20"/>
        <end position="54"/>
    </location>
</feature>
<keyword evidence="3" id="KW-1185">Reference proteome</keyword>
<organism evidence="2 3">
    <name type="scientific">Anabaena cylindrica FACHB-318</name>
    <dbReference type="NCBI Taxonomy" id="2692880"/>
    <lineage>
        <taxon>Bacteria</taxon>
        <taxon>Bacillati</taxon>
        <taxon>Cyanobacteriota</taxon>
        <taxon>Cyanophyceae</taxon>
        <taxon>Nostocales</taxon>
        <taxon>Nostocaceae</taxon>
        <taxon>Anabaena</taxon>
    </lineage>
</organism>
<proteinExistence type="predicted"/>
<gene>
    <name evidence="2" type="ORF">H6F81_25010</name>
</gene>
<evidence type="ECO:0000313" key="2">
    <source>
        <dbReference type="EMBL" id="MBD2174456.1"/>
    </source>
</evidence>
<dbReference type="EMBL" id="JACJQC010000032">
    <property type="protein sequence ID" value="MBD2174456.1"/>
    <property type="molecule type" value="Genomic_DNA"/>
</dbReference>
<name>A0ABR7ZQI2_ANACY</name>
<sequence length="189" mass="21514">MAQLNNSKFNMKELNPSLPLKQIQSEMTALKSQIQVLEQERAALTINNDAITHEDDSPFAIVEAYRRQARENAQLFAEIKGIEDAIAALDTQLQHKKAELARLPRRQQQIDQEQQLEAAKEVAQVHAERINEIAGELATEIRLLKACADQLSPLYWQVYYKPFITGFKTISVPYVRSDGAVWTIVNRIV</sequence>
<reference evidence="2 3" key="1">
    <citation type="journal article" date="2020" name="ISME J.">
        <title>Comparative genomics reveals insights into cyanobacterial evolution and habitat adaptation.</title>
        <authorList>
            <person name="Chen M.Y."/>
            <person name="Teng W.K."/>
            <person name="Zhao L."/>
            <person name="Hu C.X."/>
            <person name="Zhou Y.K."/>
            <person name="Han B.P."/>
            <person name="Song L.R."/>
            <person name="Shu W.S."/>
        </authorList>
    </citation>
    <scope>NUCLEOTIDE SEQUENCE [LARGE SCALE GENOMIC DNA]</scope>
    <source>
        <strain evidence="2 3">FACHB-318</strain>
    </source>
</reference>
<comment type="caution">
    <text evidence="2">The sequence shown here is derived from an EMBL/GenBank/DDBJ whole genome shotgun (WGS) entry which is preliminary data.</text>
</comment>
<protein>
    <submittedName>
        <fullName evidence="2">Uncharacterized protein</fullName>
    </submittedName>
</protein>
<dbReference type="Proteomes" id="UP000638897">
    <property type="component" value="Unassembled WGS sequence"/>
</dbReference>
<evidence type="ECO:0000313" key="3">
    <source>
        <dbReference type="Proteomes" id="UP000638897"/>
    </source>
</evidence>
<evidence type="ECO:0000256" key="1">
    <source>
        <dbReference type="SAM" id="Coils"/>
    </source>
</evidence>